<dbReference type="RefSeq" id="WP_184790702.1">
    <property type="nucleotide sequence ID" value="NZ_BONT01000065.1"/>
</dbReference>
<evidence type="ECO:0000313" key="2">
    <source>
        <dbReference type="Proteomes" id="UP000548476"/>
    </source>
</evidence>
<gene>
    <name evidence="1" type="ORF">HNR73_005770</name>
</gene>
<reference evidence="1 2" key="1">
    <citation type="submission" date="2020-08" db="EMBL/GenBank/DDBJ databases">
        <title>Genomic Encyclopedia of Type Strains, Phase IV (KMG-IV): sequencing the most valuable type-strain genomes for metagenomic binning, comparative biology and taxonomic classification.</title>
        <authorList>
            <person name="Goeker M."/>
        </authorList>
    </citation>
    <scope>NUCLEOTIDE SEQUENCE [LARGE SCALE GENOMIC DNA]</scope>
    <source>
        <strain evidence="1 2">YIM 65646</strain>
    </source>
</reference>
<accession>A0A841G151</accession>
<comment type="caution">
    <text evidence="1">The sequence shown here is derived from an EMBL/GenBank/DDBJ whole genome shotgun (WGS) entry which is preliminary data.</text>
</comment>
<dbReference type="GO" id="GO:0006465">
    <property type="term" value="P:signal peptide processing"/>
    <property type="evidence" value="ECO:0007669"/>
    <property type="project" value="InterPro"/>
</dbReference>
<protein>
    <submittedName>
        <fullName evidence="1">Uncharacterized protein</fullName>
    </submittedName>
</protein>
<dbReference type="AlphaFoldDB" id="A0A841G151"/>
<evidence type="ECO:0000313" key="1">
    <source>
        <dbReference type="EMBL" id="MBB6037890.1"/>
    </source>
</evidence>
<dbReference type="EMBL" id="JACHGT010000014">
    <property type="protein sequence ID" value="MBB6037890.1"/>
    <property type="molecule type" value="Genomic_DNA"/>
</dbReference>
<organism evidence="1 2">
    <name type="scientific">Phytomonospora endophytica</name>
    <dbReference type="NCBI Taxonomy" id="714109"/>
    <lineage>
        <taxon>Bacteria</taxon>
        <taxon>Bacillati</taxon>
        <taxon>Actinomycetota</taxon>
        <taxon>Actinomycetes</taxon>
        <taxon>Micromonosporales</taxon>
        <taxon>Micromonosporaceae</taxon>
        <taxon>Phytomonospora</taxon>
    </lineage>
</organism>
<sequence>MTAAAAALVRRALARLGRAVIDVAGTSMAPTIVAPARVTLTARRFENVVVGDVAAYLAGEDIVVHRVVHRDADRLFTAGDARRRVDPAAHRGDFLGVVEGLAPFTAPSPMKLVPAPTGAGPAAVRLWVFEHGATWSTTDTDGLTVTRLPRAGIGADPGVVERLRAETTGSDLRIGVCQSARDGIELLTALDLTAYGTVDVVTGVGFTTAAPPLADGTVLLPEDLAHVFVRTAPLGEWPTTAWVTETLVPQLSPVPAGPAGRRPR</sequence>
<name>A0A841G151_9ACTN</name>
<dbReference type="Proteomes" id="UP000548476">
    <property type="component" value="Unassembled WGS sequence"/>
</dbReference>
<dbReference type="CDD" id="cd06530">
    <property type="entry name" value="S26_SPase_I"/>
    <property type="match status" value="1"/>
</dbReference>
<dbReference type="GO" id="GO:0004252">
    <property type="term" value="F:serine-type endopeptidase activity"/>
    <property type="evidence" value="ECO:0007669"/>
    <property type="project" value="InterPro"/>
</dbReference>
<keyword evidence="2" id="KW-1185">Reference proteome</keyword>
<dbReference type="InterPro" id="IPR019533">
    <property type="entry name" value="Peptidase_S26"/>
</dbReference>
<proteinExistence type="predicted"/>